<organism evidence="4 5">
    <name type="scientific">Echinimonas agarilytica</name>
    <dbReference type="NCBI Taxonomy" id="1215918"/>
    <lineage>
        <taxon>Bacteria</taxon>
        <taxon>Pseudomonadati</taxon>
        <taxon>Pseudomonadota</taxon>
        <taxon>Gammaproteobacteria</taxon>
        <taxon>Alteromonadales</taxon>
        <taxon>Echinimonadaceae</taxon>
        <taxon>Echinimonas</taxon>
    </lineage>
</organism>
<accession>A0AA42B8D6</accession>
<keyword evidence="2" id="KW-0472">Membrane</keyword>
<proteinExistence type="predicted"/>
<dbReference type="CDD" id="cd06259">
    <property type="entry name" value="YdcF-like"/>
    <property type="match status" value="1"/>
</dbReference>
<keyword evidence="2" id="KW-1133">Transmembrane helix</keyword>
<dbReference type="GO" id="GO:0000270">
    <property type="term" value="P:peptidoglycan metabolic process"/>
    <property type="evidence" value="ECO:0007669"/>
    <property type="project" value="TreeGrafter"/>
</dbReference>
<dbReference type="Proteomes" id="UP001165393">
    <property type="component" value="Unassembled WGS sequence"/>
</dbReference>
<feature type="transmembrane region" description="Helical" evidence="2">
    <location>
        <begin position="46"/>
        <end position="66"/>
    </location>
</feature>
<dbReference type="GO" id="GO:0005886">
    <property type="term" value="C:plasma membrane"/>
    <property type="evidence" value="ECO:0007669"/>
    <property type="project" value="TreeGrafter"/>
</dbReference>
<sequence>MMEFFYFKKLVATLVSPVPIGFALLTLAMLAAWLTGASRWVKWPATLAWVLLGSLSVYTVAASWLLRYESLYPAFDMNDPRPVEQIIVLGCFGIEDPLLPVSSQLAPCSLVRLVEGMRIWRKNPQAEFILSGGPTRFGQISNAQMGANLLTDLGVPEKQIQVLSKARDTNSEAAEIKPFLSTYSPVLVTSATHMKRAVRIFGRHGISVIAAPSEHLVRAPSGQQSDWRQWVPDANNLYRSERAWYATLGNTLVTIQGMMGVNESTHVQPSGVLTEPVVDAEANPAPSREQEVQAEEETAESEAAGQ</sequence>
<reference evidence="4 5" key="1">
    <citation type="journal article" date="2013" name="Antonie Van Leeuwenhoek">
        <title>Echinimonas agarilytica gen. nov., sp. nov., a new gammaproteobacterium isolated from the sea urchin Strongylocentrotus intermedius.</title>
        <authorList>
            <person name="Nedashkovskaya O.I."/>
            <person name="Stenkova A.M."/>
            <person name="Zhukova N.V."/>
            <person name="Van Trappen S."/>
            <person name="Lee J.S."/>
            <person name="Kim S.B."/>
        </authorList>
    </citation>
    <scope>NUCLEOTIDE SEQUENCE [LARGE SCALE GENOMIC DNA]</scope>
    <source>
        <strain evidence="4 5">KMM 6351</strain>
    </source>
</reference>
<feature type="region of interest" description="Disordered" evidence="1">
    <location>
        <begin position="281"/>
        <end position="306"/>
    </location>
</feature>
<evidence type="ECO:0000259" key="3">
    <source>
        <dbReference type="Pfam" id="PF02698"/>
    </source>
</evidence>
<evidence type="ECO:0000313" key="5">
    <source>
        <dbReference type="Proteomes" id="UP001165393"/>
    </source>
</evidence>
<evidence type="ECO:0000313" key="4">
    <source>
        <dbReference type="EMBL" id="MCM2680408.1"/>
    </source>
</evidence>
<comment type="caution">
    <text evidence="4">The sequence shown here is derived from an EMBL/GenBank/DDBJ whole genome shotgun (WGS) entry which is preliminary data.</text>
</comment>
<keyword evidence="5" id="KW-1185">Reference proteome</keyword>
<protein>
    <submittedName>
        <fullName evidence="4">YdcF family protein</fullName>
    </submittedName>
</protein>
<feature type="transmembrane region" description="Helical" evidence="2">
    <location>
        <begin position="12"/>
        <end position="34"/>
    </location>
</feature>
<dbReference type="Pfam" id="PF02698">
    <property type="entry name" value="DUF218"/>
    <property type="match status" value="1"/>
</dbReference>
<keyword evidence="2" id="KW-0812">Transmembrane</keyword>
<dbReference type="PANTHER" id="PTHR30336">
    <property type="entry name" value="INNER MEMBRANE PROTEIN, PROBABLE PERMEASE"/>
    <property type="match status" value="1"/>
</dbReference>
<dbReference type="InterPro" id="IPR051599">
    <property type="entry name" value="Cell_Envelope_Assoc"/>
</dbReference>
<dbReference type="PANTHER" id="PTHR30336:SF4">
    <property type="entry name" value="ENVELOPE BIOGENESIS FACTOR ELYC"/>
    <property type="match status" value="1"/>
</dbReference>
<name>A0AA42B8D6_9GAMM</name>
<dbReference type="RefSeq" id="WP_251261843.1">
    <property type="nucleotide sequence ID" value="NZ_JAMQGP010000006.1"/>
</dbReference>
<evidence type="ECO:0000256" key="1">
    <source>
        <dbReference type="SAM" id="MobiDB-lite"/>
    </source>
</evidence>
<gene>
    <name evidence="4" type="ORF">NAF29_12095</name>
</gene>
<dbReference type="Gene3D" id="3.40.50.620">
    <property type="entry name" value="HUPs"/>
    <property type="match status" value="1"/>
</dbReference>
<dbReference type="AlphaFoldDB" id="A0AA42B8D6"/>
<dbReference type="EMBL" id="JAMQGP010000006">
    <property type="protein sequence ID" value="MCM2680408.1"/>
    <property type="molecule type" value="Genomic_DNA"/>
</dbReference>
<dbReference type="InterPro" id="IPR003848">
    <property type="entry name" value="DUF218"/>
</dbReference>
<evidence type="ECO:0000256" key="2">
    <source>
        <dbReference type="SAM" id="Phobius"/>
    </source>
</evidence>
<feature type="domain" description="DUF218" evidence="3">
    <location>
        <begin position="86"/>
        <end position="248"/>
    </location>
</feature>
<dbReference type="GO" id="GO:0043164">
    <property type="term" value="P:Gram-negative-bacterium-type cell wall biogenesis"/>
    <property type="evidence" value="ECO:0007669"/>
    <property type="project" value="TreeGrafter"/>
</dbReference>
<dbReference type="InterPro" id="IPR014729">
    <property type="entry name" value="Rossmann-like_a/b/a_fold"/>
</dbReference>